<feature type="region of interest" description="Disordered" evidence="1">
    <location>
        <begin position="1"/>
        <end position="30"/>
    </location>
</feature>
<protein>
    <submittedName>
        <fullName evidence="2">Uncharacterized protein</fullName>
    </submittedName>
</protein>
<evidence type="ECO:0000313" key="2">
    <source>
        <dbReference type="EMBL" id="STD22412.1"/>
    </source>
</evidence>
<name>A0A376FEK8_ENTAS</name>
<dbReference type="AlphaFoldDB" id="A0A376FEK8"/>
<evidence type="ECO:0000256" key="1">
    <source>
        <dbReference type="SAM" id="MobiDB-lite"/>
    </source>
</evidence>
<proteinExistence type="predicted"/>
<gene>
    <name evidence="2" type="ORF">NCTC12123_03271</name>
</gene>
<evidence type="ECO:0000313" key="3">
    <source>
        <dbReference type="Proteomes" id="UP000255163"/>
    </source>
</evidence>
<dbReference type="EMBL" id="UFYI01000007">
    <property type="protein sequence ID" value="STD22412.1"/>
    <property type="molecule type" value="Genomic_DNA"/>
</dbReference>
<accession>A0A376FEK8</accession>
<reference evidence="2 3" key="1">
    <citation type="submission" date="2018-06" db="EMBL/GenBank/DDBJ databases">
        <authorList>
            <consortium name="Pathogen Informatics"/>
            <person name="Doyle S."/>
        </authorList>
    </citation>
    <scope>NUCLEOTIDE SEQUENCE [LARGE SCALE GENOMIC DNA]</scope>
    <source>
        <strain evidence="2 3">NCTC12123</strain>
    </source>
</reference>
<sequence>MTRPSMKRLSLLGHPKTEDPAWGWGEIPVA</sequence>
<organism evidence="2 3">
    <name type="scientific">Enterobacter asburiae</name>
    <dbReference type="NCBI Taxonomy" id="61645"/>
    <lineage>
        <taxon>Bacteria</taxon>
        <taxon>Pseudomonadati</taxon>
        <taxon>Pseudomonadota</taxon>
        <taxon>Gammaproteobacteria</taxon>
        <taxon>Enterobacterales</taxon>
        <taxon>Enterobacteriaceae</taxon>
        <taxon>Enterobacter</taxon>
        <taxon>Enterobacter cloacae complex</taxon>
    </lineage>
</organism>
<dbReference type="Proteomes" id="UP000255163">
    <property type="component" value="Unassembled WGS sequence"/>
</dbReference>